<sequence>MRTAMSQRTPGHTIHPLFASRWSPRAFSGVPIGRDQLHALFEAARWAPSAYNAQPWRFIYALKGSEHWEAFLDLLLPFNQRWAANAAALVFVVSKSTFVAPGKDAPAPLPSHAFDTGAAWASLALQAAHDGLATHAMGGFDRERARALLQLPADYALQAAVAIGHQGARDSLPEDLRAREQPSQREPLQRLVAEARFAPDLL</sequence>
<evidence type="ECO:0000259" key="3">
    <source>
        <dbReference type="Pfam" id="PF00881"/>
    </source>
</evidence>
<feature type="domain" description="Nitroreductase" evidence="3">
    <location>
        <begin position="19"/>
        <end position="71"/>
    </location>
</feature>
<evidence type="ECO:0000256" key="1">
    <source>
        <dbReference type="ARBA" id="ARBA00007118"/>
    </source>
</evidence>
<dbReference type="EMBL" id="QJUL01000061">
    <property type="protein sequence ID" value="TBU85200.1"/>
    <property type="molecule type" value="Genomic_DNA"/>
</dbReference>
<evidence type="ECO:0000313" key="5">
    <source>
        <dbReference type="Proteomes" id="UP000293172"/>
    </source>
</evidence>
<keyword evidence="2" id="KW-0560">Oxidoreductase</keyword>
<dbReference type="Pfam" id="PF00881">
    <property type="entry name" value="Nitroreductase"/>
    <property type="match status" value="2"/>
</dbReference>
<dbReference type="OrthoDB" id="9802510at2"/>
<protein>
    <recommendedName>
        <fullName evidence="3">Nitroreductase domain-containing protein</fullName>
    </recommendedName>
</protein>
<dbReference type="InterPro" id="IPR029479">
    <property type="entry name" value="Nitroreductase"/>
</dbReference>
<reference evidence="4 5" key="1">
    <citation type="submission" date="2018-06" db="EMBL/GenBank/DDBJ databases">
        <title>Three novel Pseudomonas species isolated from symptomatic oak.</title>
        <authorList>
            <person name="Bueno-Gonzalez V."/>
            <person name="Brady C."/>
        </authorList>
    </citation>
    <scope>NUCLEOTIDE SEQUENCE [LARGE SCALE GENOMIC DNA]</scope>
    <source>
        <strain evidence="4 5">P6B</strain>
    </source>
</reference>
<comment type="caution">
    <text evidence="4">The sequence shown here is derived from an EMBL/GenBank/DDBJ whole genome shotgun (WGS) entry which is preliminary data.</text>
</comment>
<dbReference type="GO" id="GO:0016491">
    <property type="term" value="F:oxidoreductase activity"/>
    <property type="evidence" value="ECO:0007669"/>
    <property type="project" value="UniProtKB-KW"/>
</dbReference>
<organism evidence="4 5">
    <name type="scientific">Phytopseudomonas dryadis</name>
    <dbReference type="NCBI Taxonomy" id="2487520"/>
    <lineage>
        <taxon>Bacteria</taxon>
        <taxon>Pseudomonadati</taxon>
        <taxon>Pseudomonadota</taxon>
        <taxon>Gammaproteobacteria</taxon>
        <taxon>Pseudomonadales</taxon>
        <taxon>Pseudomonadaceae</taxon>
        <taxon>Phytopseudomonas</taxon>
    </lineage>
</organism>
<gene>
    <name evidence="4" type="ORF">DNK44_24575</name>
</gene>
<feature type="domain" description="Nitroreductase" evidence="3">
    <location>
        <begin position="78"/>
        <end position="165"/>
    </location>
</feature>
<dbReference type="CDD" id="cd02138">
    <property type="entry name" value="TdsD-like"/>
    <property type="match status" value="1"/>
</dbReference>
<evidence type="ECO:0000313" key="4">
    <source>
        <dbReference type="EMBL" id="TBU85200.1"/>
    </source>
</evidence>
<accession>A0A4Q9QSZ0</accession>
<dbReference type="Gene3D" id="3.40.109.10">
    <property type="entry name" value="NADH Oxidase"/>
    <property type="match status" value="1"/>
</dbReference>
<dbReference type="PANTHER" id="PTHR43673:SF10">
    <property type="entry name" value="NADH DEHYDROGENASE_NAD(P)H NITROREDUCTASE XCC3605-RELATED"/>
    <property type="match status" value="1"/>
</dbReference>
<dbReference type="Proteomes" id="UP000293172">
    <property type="component" value="Unassembled WGS sequence"/>
</dbReference>
<comment type="similarity">
    <text evidence="1">Belongs to the nitroreductase family.</text>
</comment>
<proteinExistence type="inferred from homology"/>
<dbReference type="AlphaFoldDB" id="A0A4Q9QSZ0"/>
<dbReference type="SUPFAM" id="SSF55469">
    <property type="entry name" value="FMN-dependent nitroreductase-like"/>
    <property type="match status" value="1"/>
</dbReference>
<dbReference type="PANTHER" id="PTHR43673">
    <property type="entry name" value="NAD(P)H NITROREDUCTASE YDGI-RELATED"/>
    <property type="match status" value="1"/>
</dbReference>
<evidence type="ECO:0000256" key="2">
    <source>
        <dbReference type="ARBA" id="ARBA00023002"/>
    </source>
</evidence>
<dbReference type="InterPro" id="IPR000415">
    <property type="entry name" value="Nitroreductase-like"/>
</dbReference>
<name>A0A4Q9QSZ0_9GAMM</name>